<organism evidence="3">
    <name type="scientific">Tanacetum cinerariifolium</name>
    <name type="common">Dalmatian daisy</name>
    <name type="synonym">Chrysanthemum cinerariifolium</name>
    <dbReference type="NCBI Taxonomy" id="118510"/>
    <lineage>
        <taxon>Eukaryota</taxon>
        <taxon>Viridiplantae</taxon>
        <taxon>Streptophyta</taxon>
        <taxon>Embryophyta</taxon>
        <taxon>Tracheophyta</taxon>
        <taxon>Spermatophyta</taxon>
        <taxon>Magnoliopsida</taxon>
        <taxon>eudicotyledons</taxon>
        <taxon>Gunneridae</taxon>
        <taxon>Pentapetalae</taxon>
        <taxon>asterids</taxon>
        <taxon>campanulids</taxon>
        <taxon>Asterales</taxon>
        <taxon>Asteraceae</taxon>
        <taxon>Asteroideae</taxon>
        <taxon>Anthemideae</taxon>
        <taxon>Anthemidinae</taxon>
        <taxon>Tanacetum</taxon>
    </lineage>
</organism>
<evidence type="ECO:0000256" key="1">
    <source>
        <dbReference type="SAM" id="Coils"/>
    </source>
</evidence>
<protein>
    <submittedName>
        <fullName evidence="3">Uncharacterized protein</fullName>
    </submittedName>
</protein>
<name>A0A699GT51_TANCI</name>
<feature type="region of interest" description="Disordered" evidence="2">
    <location>
        <begin position="207"/>
        <end position="228"/>
    </location>
</feature>
<evidence type="ECO:0000256" key="2">
    <source>
        <dbReference type="SAM" id="MobiDB-lite"/>
    </source>
</evidence>
<feature type="compositionally biased region" description="Pro residues" evidence="2">
    <location>
        <begin position="348"/>
        <end position="357"/>
    </location>
</feature>
<sequence length="692" mass="77786">MTLLNKLMETCATLTKQVANLEQDKITQAIEITNLKQRVWRRMHPNRGKVAELDADEDVTLVDAEEDMNTDVQGRLGESQAKITKVVTTAATTITAAQVPKASAPRRKRGVVIQDLEETTIASVIVHFEVKSKDKGKGILIEEPKPLKRQTQIEQDEAFARELEAELNANINWDDVMEQARRNMMIYLKNMAGFKMDFFKGENEIEEEGSKRKGEHLNQDAAKKQRINEDEEELKAHLQIVADGDDDDDVYTEATPLALKMILLVEKKYPLTRFTLEQMLNNVRLEFEEESEMSLKLLSYYSQYKVVGAVQLVSAASIVVKTVTTVMSSTSSTVTYTSVYTDSDPRRPVAPPSPDYIPSPEESQTPPVSQDEDEREPMFIQLHNPDYVPELMYPEYIPLEDEHMLLAEEEPLPPIDSPTAESLGYVAEDDDDNDSSGDDADDEDEDEEEEEHLALADSAVVIPTVEFVTPPERTEPVIPPPSTDIATTRARITIWLQAFISLPPEAEVERILAMPTPPPSPLASLSPPFAGERLARMASTQALIDAVTAVLPSSPLLPPLYIPPLVDRKDDVPEIEMAPRKRLCLSTLSSRYEIRESSTARPTRGREIDYGFVSTLDAEARRRGIGEVRYGIRDTWEHDTHDLYALLEDAQDSRTSIAQRVTMDSQRVNLLMKDRIAHQETILIVEEEAYAA</sequence>
<proteinExistence type="predicted"/>
<accession>A0A699GT51</accession>
<feature type="compositionally biased region" description="Acidic residues" evidence="2">
    <location>
        <begin position="427"/>
        <end position="451"/>
    </location>
</feature>
<feature type="coiled-coil region" evidence="1">
    <location>
        <begin position="4"/>
        <end position="38"/>
    </location>
</feature>
<gene>
    <name evidence="3" type="ORF">Tci_043975</name>
</gene>
<reference evidence="3" key="1">
    <citation type="journal article" date="2019" name="Sci. Rep.">
        <title>Draft genome of Tanacetum cinerariifolium, the natural source of mosquito coil.</title>
        <authorList>
            <person name="Yamashiro T."/>
            <person name="Shiraishi A."/>
            <person name="Satake H."/>
            <person name="Nakayama K."/>
        </authorList>
    </citation>
    <scope>NUCLEOTIDE SEQUENCE</scope>
</reference>
<keyword evidence="1" id="KW-0175">Coiled coil</keyword>
<feature type="region of interest" description="Disordered" evidence="2">
    <location>
        <begin position="338"/>
        <end position="374"/>
    </location>
</feature>
<feature type="region of interest" description="Disordered" evidence="2">
    <location>
        <begin position="411"/>
        <end position="457"/>
    </location>
</feature>
<evidence type="ECO:0000313" key="3">
    <source>
        <dbReference type="EMBL" id="GEU71997.1"/>
    </source>
</evidence>
<dbReference type="AlphaFoldDB" id="A0A699GT51"/>
<dbReference type="EMBL" id="BKCJ010006409">
    <property type="protein sequence ID" value="GEU71997.1"/>
    <property type="molecule type" value="Genomic_DNA"/>
</dbReference>
<comment type="caution">
    <text evidence="3">The sequence shown here is derived from an EMBL/GenBank/DDBJ whole genome shotgun (WGS) entry which is preliminary data.</text>
</comment>